<comment type="catalytic activity">
    <reaction evidence="13 14">
        <text>FMN + ATP + H(+) = FAD + diphosphate</text>
        <dbReference type="Rhea" id="RHEA:17237"/>
        <dbReference type="ChEBI" id="CHEBI:15378"/>
        <dbReference type="ChEBI" id="CHEBI:30616"/>
        <dbReference type="ChEBI" id="CHEBI:33019"/>
        <dbReference type="ChEBI" id="CHEBI:57692"/>
        <dbReference type="ChEBI" id="CHEBI:58210"/>
        <dbReference type="EC" id="2.7.7.2"/>
    </reaction>
</comment>
<dbReference type="Gene3D" id="2.40.30.30">
    <property type="entry name" value="Riboflavin kinase-like"/>
    <property type="match status" value="1"/>
</dbReference>
<evidence type="ECO:0000256" key="2">
    <source>
        <dbReference type="ARBA" id="ARBA00005201"/>
    </source>
</evidence>
<dbReference type="UniPathway" id="UPA00277">
    <property type="reaction ID" value="UER00407"/>
</dbReference>
<dbReference type="STRING" id="1121322.SAMN02745136_04378"/>
<evidence type="ECO:0000256" key="7">
    <source>
        <dbReference type="ARBA" id="ARBA00022741"/>
    </source>
</evidence>
<dbReference type="EC" id="2.7.1.26" evidence="14"/>
<dbReference type="EC" id="2.7.7.2" evidence="14"/>
<dbReference type="RefSeq" id="WP_073279179.1">
    <property type="nucleotide sequence ID" value="NZ_FRAC01000026.1"/>
</dbReference>
<dbReference type="GO" id="GO:0008531">
    <property type="term" value="F:riboflavin kinase activity"/>
    <property type="evidence" value="ECO:0007669"/>
    <property type="project" value="UniProtKB-UniRule"/>
</dbReference>
<keyword evidence="17" id="KW-1185">Reference proteome</keyword>
<accession>A0A1M6YRW4</accession>
<evidence type="ECO:0000313" key="16">
    <source>
        <dbReference type="EMBL" id="SHL21061.1"/>
    </source>
</evidence>
<evidence type="ECO:0000256" key="3">
    <source>
        <dbReference type="ARBA" id="ARBA00022630"/>
    </source>
</evidence>
<organism evidence="16 17">
    <name type="scientific">Anaerocolumna jejuensis DSM 15929</name>
    <dbReference type="NCBI Taxonomy" id="1121322"/>
    <lineage>
        <taxon>Bacteria</taxon>
        <taxon>Bacillati</taxon>
        <taxon>Bacillota</taxon>
        <taxon>Clostridia</taxon>
        <taxon>Lachnospirales</taxon>
        <taxon>Lachnospiraceae</taxon>
        <taxon>Anaerocolumna</taxon>
    </lineage>
</organism>
<dbReference type="InterPro" id="IPR015865">
    <property type="entry name" value="Riboflavin_kinase_bac/euk"/>
</dbReference>
<dbReference type="PANTHER" id="PTHR22749">
    <property type="entry name" value="RIBOFLAVIN KINASE/FMN ADENYLYLTRANSFERASE"/>
    <property type="match status" value="1"/>
</dbReference>
<dbReference type="UniPathway" id="UPA00276">
    <property type="reaction ID" value="UER00406"/>
</dbReference>
<dbReference type="EMBL" id="FRAC01000026">
    <property type="protein sequence ID" value="SHL21061.1"/>
    <property type="molecule type" value="Genomic_DNA"/>
</dbReference>
<dbReference type="Proteomes" id="UP000184386">
    <property type="component" value="Unassembled WGS sequence"/>
</dbReference>
<evidence type="ECO:0000256" key="5">
    <source>
        <dbReference type="ARBA" id="ARBA00022679"/>
    </source>
</evidence>
<keyword evidence="7 14" id="KW-0547">Nucleotide-binding</keyword>
<dbReference type="NCBIfam" id="NF004160">
    <property type="entry name" value="PRK05627.1-3"/>
    <property type="match status" value="1"/>
</dbReference>
<dbReference type="SUPFAM" id="SSF52374">
    <property type="entry name" value="Nucleotidylyl transferase"/>
    <property type="match status" value="1"/>
</dbReference>
<dbReference type="NCBIfam" id="TIGR00083">
    <property type="entry name" value="ribF"/>
    <property type="match status" value="1"/>
</dbReference>
<evidence type="ECO:0000256" key="10">
    <source>
        <dbReference type="ARBA" id="ARBA00022840"/>
    </source>
</evidence>
<evidence type="ECO:0000256" key="12">
    <source>
        <dbReference type="ARBA" id="ARBA00047880"/>
    </source>
</evidence>
<keyword evidence="4 14" id="KW-0288">FMN</keyword>
<dbReference type="GO" id="GO:0009231">
    <property type="term" value="P:riboflavin biosynthetic process"/>
    <property type="evidence" value="ECO:0007669"/>
    <property type="project" value="InterPro"/>
</dbReference>
<keyword evidence="3 14" id="KW-0285">Flavoprotein</keyword>
<keyword evidence="6 14" id="KW-0548">Nucleotidyltransferase</keyword>
<dbReference type="GO" id="GO:0006747">
    <property type="term" value="P:FAD biosynthetic process"/>
    <property type="evidence" value="ECO:0007669"/>
    <property type="project" value="UniProtKB-UniRule"/>
</dbReference>
<evidence type="ECO:0000313" key="17">
    <source>
        <dbReference type="Proteomes" id="UP000184386"/>
    </source>
</evidence>
<evidence type="ECO:0000256" key="11">
    <source>
        <dbReference type="ARBA" id="ARBA00023268"/>
    </source>
</evidence>
<keyword evidence="10 14" id="KW-0067">ATP-binding</keyword>
<dbReference type="InterPro" id="IPR014729">
    <property type="entry name" value="Rossmann-like_a/b/a_fold"/>
</dbReference>
<evidence type="ECO:0000256" key="8">
    <source>
        <dbReference type="ARBA" id="ARBA00022777"/>
    </source>
</evidence>
<reference evidence="16 17" key="1">
    <citation type="submission" date="2016-11" db="EMBL/GenBank/DDBJ databases">
        <authorList>
            <person name="Jaros S."/>
            <person name="Januszkiewicz K."/>
            <person name="Wedrychowicz H."/>
        </authorList>
    </citation>
    <scope>NUCLEOTIDE SEQUENCE [LARGE SCALE GENOMIC DNA]</scope>
    <source>
        <strain evidence="16 17">DSM 15929</strain>
    </source>
</reference>
<evidence type="ECO:0000256" key="1">
    <source>
        <dbReference type="ARBA" id="ARBA00004726"/>
    </source>
</evidence>
<evidence type="ECO:0000256" key="14">
    <source>
        <dbReference type="PIRNR" id="PIRNR004491"/>
    </source>
</evidence>
<dbReference type="GO" id="GO:0003919">
    <property type="term" value="F:FMN adenylyltransferase activity"/>
    <property type="evidence" value="ECO:0007669"/>
    <property type="project" value="UniProtKB-UniRule"/>
</dbReference>
<dbReference type="FunFam" id="3.40.50.620:FF:000021">
    <property type="entry name" value="Riboflavin biosynthesis protein"/>
    <property type="match status" value="1"/>
</dbReference>
<protein>
    <recommendedName>
        <fullName evidence="14">Riboflavin biosynthesis protein</fullName>
    </recommendedName>
    <domain>
        <recommendedName>
            <fullName evidence="14">Riboflavin kinase</fullName>
            <ecNumber evidence="14">2.7.1.26</ecNumber>
        </recommendedName>
        <alternativeName>
            <fullName evidence="14">Flavokinase</fullName>
        </alternativeName>
    </domain>
    <domain>
        <recommendedName>
            <fullName evidence="14">FMN adenylyltransferase</fullName>
            <ecNumber evidence="14">2.7.7.2</ecNumber>
        </recommendedName>
        <alternativeName>
            <fullName evidence="14">FAD pyrophosphorylase</fullName>
        </alternativeName>
        <alternativeName>
            <fullName evidence="14">FAD synthase</fullName>
        </alternativeName>
    </domain>
</protein>
<dbReference type="PANTHER" id="PTHR22749:SF6">
    <property type="entry name" value="RIBOFLAVIN KINASE"/>
    <property type="match status" value="1"/>
</dbReference>
<dbReference type="SUPFAM" id="SSF82114">
    <property type="entry name" value="Riboflavin kinase-like"/>
    <property type="match status" value="1"/>
</dbReference>
<dbReference type="InterPro" id="IPR015864">
    <property type="entry name" value="FAD_synthase"/>
</dbReference>
<keyword evidence="8 14" id="KW-0418">Kinase</keyword>
<evidence type="ECO:0000259" key="15">
    <source>
        <dbReference type="SMART" id="SM00904"/>
    </source>
</evidence>
<dbReference type="CDD" id="cd02064">
    <property type="entry name" value="FAD_synthetase_N"/>
    <property type="match status" value="1"/>
</dbReference>
<evidence type="ECO:0000256" key="4">
    <source>
        <dbReference type="ARBA" id="ARBA00022643"/>
    </source>
</evidence>
<evidence type="ECO:0000256" key="13">
    <source>
        <dbReference type="ARBA" id="ARBA00049494"/>
    </source>
</evidence>
<dbReference type="Gene3D" id="3.40.50.620">
    <property type="entry name" value="HUPs"/>
    <property type="match status" value="1"/>
</dbReference>
<dbReference type="AlphaFoldDB" id="A0A1M6YRW4"/>
<dbReference type="GO" id="GO:0005524">
    <property type="term" value="F:ATP binding"/>
    <property type="evidence" value="ECO:0007669"/>
    <property type="project" value="UniProtKB-UniRule"/>
</dbReference>
<evidence type="ECO:0000256" key="6">
    <source>
        <dbReference type="ARBA" id="ARBA00022695"/>
    </source>
</evidence>
<keyword evidence="11" id="KW-0511">Multifunctional enzyme</keyword>
<sequence>MEYIAGRTDFHLEKSAVTLGKFDGLHLGHQLLLNKITEQKKKGLNAVVFTFLYHPVNLLSDREMELIYTEEEKQHILEEYGVDVMISFPFTEETRSMEPEKFIEDILIHKMDAKYIAVGSDFCFGRNRRGNTKMLEEYASVYGYELEIIEKKKYERKELTTADQSAICNGSKCERKEISSSCIREQIGKGNMEKVIKLLGRPFSVRGEVLHGRKIGRTIGFPTTNLLPDKTKLLPPDGVYITLTNIDGQEYPGITNIGHNPTVGVTPEKRVETYLFDYDNDLYGKFIQVSFLERMRGEEVFHSLDELKAQMDKDLAYGRKYFHKEVEI</sequence>
<comment type="pathway">
    <text evidence="1 14">Cofactor biosynthesis; FAD biosynthesis; FAD from FMN: step 1/1.</text>
</comment>
<feature type="domain" description="Riboflavin kinase" evidence="15">
    <location>
        <begin position="198"/>
        <end position="323"/>
    </location>
</feature>
<proteinExistence type="inferred from homology"/>
<keyword evidence="5 14" id="KW-0808">Transferase</keyword>
<comment type="catalytic activity">
    <reaction evidence="12 14">
        <text>riboflavin + ATP = FMN + ADP + H(+)</text>
        <dbReference type="Rhea" id="RHEA:14357"/>
        <dbReference type="ChEBI" id="CHEBI:15378"/>
        <dbReference type="ChEBI" id="CHEBI:30616"/>
        <dbReference type="ChEBI" id="CHEBI:57986"/>
        <dbReference type="ChEBI" id="CHEBI:58210"/>
        <dbReference type="ChEBI" id="CHEBI:456216"/>
        <dbReference type="EC" id="2.7.1.26"/>
    </reaction>
</comment>
<dbReference type="SMART" id="SM00904">
    <property type="entry name" value="Flavokinase"/>
    <property type="match status" value="1"/>
</dbReference>
<evidence type="ECO:0000256" key="9">
    <source>
        <dbReference type="ARBA" id="ARBA00022827"/>
    </source>
</evidence>
<dbReference type="InterPro" id="IPR023468">
    <property type="entry name" value="Riboflavin_kinase"/>
</dbReference>
<dbReference type="InterPro" id="IPR002606">
    <property type="entry name" value="Riboflavin_kinase_bac"/>
</dbReference>
<dbReference type="GO" id="GO:0009398">
    <property type="term" value="P:FMN biosynthetic process"/>
    <property type="evidence" value="ECO:0007669"/>
    <property type="project" value="UniProtKB-UniRule"/>
</dbReference>
<dbReference type="InterPro" id="IPR023465">
    <property type="entry name" value="Riboflavin_kinase_dom_sf"/>
</dbReference>
<keyword evidence="9 14" id="KW-0274">FAD</keyword>
<dbReference type="Pfam" id="PF01687">
    <property type="entry name" value="Flavokinase"/>
    <property type="match status" value="1"/>
</dbReference>
<gene>
    <name evidence="16" type="ORF">SAMN02745136_04378</name>
</gene>
<dbReference type="PIRSF" id="PIRSF004491">
    <property type="entry name" value="FAD_Synth"/>
    <property type="match status" value="1"/>
</dbReference>
<comment type="pathway">
    <text evidence="2 14">Cofactor biosynthesis; FMN biosynthesis; FMN from riboflavin (ATP route): step 1/1.</text>
</comment>
<name>A0A1M6YRW4_9FIRM</name>
<comment type="similarity">
    <text evidence="14">Belongs to the ribF family.</text>
</comment>
<dbReference type="Pfam" id="PF06574">
    <property type="entry name" value="FAD_syn"/>
    <property type="match status" value="1"/>
</dbReference>